<sequence>MGCLLVGSTVGYFNFTLVFIINTVYLFVILQFAFNKMCIFSIWFNKALDRDKCTPYYTLCDVVFGKVKVHENNCKYIESQSCPKNSHMWLSTNSTTIVILILINLAYLMKSFGF</sequence>
<evidence type="ECO:0000256" key="1">
    <source>
        <dbReference type="SAM" id="Phobius"/>
    </source>
</evidence>
<name>A0A6C0BGE8_9ZZZZ</name>
<organism evidence="2">
    <name type="scientific">viral metagenome</name>
    <dbReference type="NCBI Taxonomy" id="1070528"/>
    <lineage>
        <taxon>unclassified sequences</taxon>
        <taxon>metagenomes</taxon>
        <taxon>organismal metagenomes</taxon>
    </lineage>
</organism>
<keyword evidence="1" id="KW-1133">Transmembrane helix</keyword>
<feature type="transmembrane region" description="Helical" evidence="1">
    <location>
        <begin position="12"/>
        <end position="34"/>
    </location>
</feature>
<keyword evidence="1" id="KW-0812">Transmembrane</keyword>
<evidence type="ECO:0000313" key="2">
    <source>
        <dbReference type="EMBL" id="QHS90639.1"/>
    </source>
</evidence>
<dbReference type="AlphaFoldDB" id="A0A6C0BGE8"/>
<dbReference type="EMBL" id="MN739142">
    <property type="protein sequence ID" value="QHS90639.1"/>
    <property type="molecule type" value="Genomic_DNA"/>
</dbReference>
<keyword evidence="1" id="KW-0472">Membrane</keyword>
<proteinExistence type="predicted"/>
<protein>
    <submittedName>
        <fullName evidence="2">Uncharacterized protein</fullName>
    </submittedName>
</protein>
<accession>A0A6C0BGE8</accession>
<feature type="transmembrane region" description="Helical" evidence="1">
    <location>
        <begin position="88"/>
        <end position="109"/>
    </location>
</feature>
<reference evidence="2" key="1">
    <citation type="journal article" date="2020" name="Nature">
        <title>Giant virus diversity and host interactions through global metagenomics.</title>
        <authorList>
            <person name="Schulz F."/>
            <person name="Roux S."/>
            <person name="Paez-Espino D."/>
            <person name="Jungbluth S."/>
            <person name="Walsh D.A."/>
            <person name="Denef V.J."/>
            <person name="McMahon K.D."/>
            <person name="Konstantinidis K.T."/>
            <person name="Eloe-Fadrosh E.A."/>
            <person name="Kyrpides N.C."/>
            <person name="Woyke T."/>
        </authorList>
    </citation>
    <scope>NUCLEOTIDE SEQUENCE</scope>
    <source>
        <strain evidence="2">GVMAG-M-3300010354-11</strain>
    </source>
</reference>